<dbReference type="Proteomes" id="UP000663874">
    <property type="component" value="Unassembled WGS sequence"/>
</dbReference>
<sequence>MSSNKNFQVYLTGGFAAIGGLLF</sequence>
<reference evidence="1" key="1">
    <citation type="submission" date="2021-02" db="EMBL/GenBank/DDBJ databases">
        <authorList>
            <person name="Nowell W R."/>
        </authorList>
    </citation>
    <scope>NUCLEOTIDE SEQUENCE</scope>
</reference>
<comment type="caution">
    <text evidence="1">The sequence shown here is derived from an EMBL/GenBank/DDBJ whole genome shotgun (WGS) entry which is preliminary data.</text>
</comment>
<gene>
    <name evidence="1" type="ORF">FNK824_LOCUS42395</name>
</gene>
<protein>
    <submittedName>
        <fullName evidence="1">Uncharacterized protein</fullName>
    </submittedName>
</protein>
<proteinExistence type="predicted"/>
<organism evidence="1 2">
    <name type="scientific">Rotaria sordida</name>
    <dbReference type="NCBI Taxonomy" id="392033"/>
    <lineage>
        <taxon>Eukaryota</taxon>
        <taxon>Metazoa</taxon>
        <taxon>Spiralia</taxon>
        <taxon>Gnathifera</taxon>
        <taxon>Rotifera</taxon>
        <taxon>Eurotatoria</taxon>
        <taxon>Bdelloidea</taxon>
        <taxon>Philodinida</taxon>
        <taxon>Philodinidae</taxon>
        <taxon>Rotaria</taxon>
    </lineage>
</organism>
<evidence type="ECO:0000313" key="2">
    <source>
        <dbReference type="Proteomes" id="UP000663874"/>
    </source>
</evidence>
<dbReference type="AlphaFoldDB" id="A0A820LBC4"/>
<dbReference type="EMBL" id="CAJOBE010049527">
    <property type="protein sequence ID" value="CAF4352642.1"/>
    <property type="molecule type" value="Genomic_DNA"/>
</dbReference>
<evidence type="ECO:0000313" key="1">
    <source>
        <dbReference type="EMBL" id="CAF4352642.1"/>
    </source>
</evidence>
<feature type="non-terminal residue" evidence="1">
    <location>
        <position position="23"/>
    </location>
</feature>
<name>A0A820LBC4_9BILA</name>
<accession>A0A820LBC4</accession>